<dbReference type="OrthoDB" id="1097715at2"/>
<feature type="signal peptide" evidence="1">
    <location>
        <begin position="1"/>
        <end position="23"/>
    </location>
</feature>
<reference evidence="2 4" key="1">
    <citation type="submission" date="2015-07" db="EMBL/GenBank/DDBJ databases">
        <authorList>
            <person name="Noorani M."/>
        </authorList>
    </citation>
    <scope>NUCLEOTIDE SEQUENCE [LARGE SCALE GENOMIC DNA]</scope>
    <source>
        <strain evidence="2 4">W1435</strain>
    </source>
</reference>
<evidence type="ECO:0000313" key="3">
    <source>
        <dbReference type="EMBL" id="QUB86618.1"/>
    </source>
</evidence>
<dbReference type="KEGG" id="pfus:ADJ77_03995"/>
<organism evidence="2 4">
    <name type="scientific">Prevotella fusca JCM 17724</name>
    <dbReference type="NCBI Taxonomy" id="1236517"/>
    <lineage>
        <taxon>Bacteria</taxon>
        <taxon>Pseudomonadati</taxon>
        <taxon>Bacteroidota</taxon>
        <taxon>Bacteroidia</taxon>
        <taxon>Bacteroidales</taxon>
        <taxon>Prevotellaceae</taxon>
        <taxon>Prevotella</taxon>
    </lineage>
</organism>
<name>A0A0K1NIU5_9BACT</name>
<dbReference type="RefSeq" id="WP_025077575.1">
    <property type="nucleotide sequence ID" value="NZ_BAKO01000002.1"/>
</dbReference>
<dbReference type="Proteomes" id="UP000060345">
    <property type="component" value="Chromosome 1"/>
</dbReference>
<dbReference type="Pfam" id="PF14059">
    <property type="entry name" value="DUF4251"/>
    <property type="match status" value="1"/>
</dbReference>
<dbReference type="EMBL" id="CP072370">
    <property type="protein sequence ID" value="QUB86618.1"/>
    <property type="molecule type" value="Genomic_DNA"/>
</dbReference>
<protein>
    <submittedName>
        <fullName evidence="3">DUF4251 domain-containing protein</fullName>
    </submittedName>
</protein>
<evidence type="ECO:0000256" key="1">
    <source>
        <dbReference type="SAM" id="SignalP"/>
    </source>
</evidence>
<keyword evidence="1" id="KW-0732">Signal</keyword>
<reference evidence="3 5" key="2">
    <citation type="submission" date="2021-03" db="EMBL/GenBank/DDBJ databases">
        <title>Human Oral Microbial Genomes.</title>
        <authorList>
            <person name="Johnston C.D."/>
            <person name="Chen T."/>
            <person name="Dewhirst F.E."/>
        </authorList>
    </citation>
    <scope>NUCLEOTIDE SEQUENCE [LARGE SCALE GENOMIC DNA]</scope>
    <source>
        <strain evidence="3 5">W1435</strain>
    </source>
</reference>
<dbReference type="PROSITE" id="PS51257">
    <property type="entry name" value="PROKAR_LIPOPROTEIN"/>
    <property type="match status" value="1"/>
</dbReference>
<dbReference type="EMBL" id="CP012074">
    <property type="protein sequence ID" value="AKU68994.1"/>
    <property type="molecule type" value="Genomic_DNA"/>
</dbReference>
<accession>A0A0K1NIU5</accession>
<dbReference type="Proteomes" id="UP000682005">
    <property type="component" value="Chromosome 1"/>
</dbReference>
<evidence type="ECO:0000313" key="5">
    <source>
        <dbReference type="Proteomes" id="UP000682005"/>
    </source>
</evidence>
<dbReference type="STRING" id="1236517.ADJ77_03995"/>
<evidence type="ECO:0000313" key="4">
    <source>
        <dbReference type="Proteomes" id="UP000060345"/>
    </source>
</evidence>
<keyword evidence="5" id="KW-1185">Reference proteome</keyword>
<dbReference type="InterPro" id="IPR025347">
    <property type="entry name" value="DUF4251"/>
</dbReference>
<evidence type="ECO:0000313" key="2">
    <source>
        <dbReference type="EMBL" id="AKU68994.1"/>
    </source>
</evidence>
<feature type="chain" id="PRO_5044544485" evidence="1">
    <location>
        <begin position="24"/>
        <end position="187"/>
    </location>
</feature>
<dbReference type="Gene3D" id="2.40.128.410">
    <property type="match status" value="1"/>
</dbReference>
<gene>
    <name evidence="2" type="ORF">ADJ77_03995</name>
    <name evidence="3" type="ORF">J5A51_11115</name>
</gene>
<proteinExistence type="predicted"/>
<sequence length="187" mass="21200">MKRLVLFLFVAALLVGCATTYYDSEGNPVSKEKMEQLRTAAVKAHLGEQRYRVFVDRMYPMRGPAVYLQDDWGMEVSGDSVGLFLPYFGRVYQIPYGRGGGLSLVEPLSSYKEEPMKDGRRIFMTTRSDFESYQIVLEVFDNATVSLLVNPSGKESIRFTGVMQLNDTFTPKGAKTSKKRQTTFMKL</sequence>
<dbReference type="AlphaFoldDB" id="A0A0K1NIU5"/>